<dbReference type="OrthoDB" id="10262320at2759"/>
<dbReference type="InterPro" id="IPR036723">
    <property type="entry name" value="Alpha-catenin/vinculin-like_sf"/>
</dbReference>
<dbReference type="GO" id="GO:0005737">
    <property type="term" value="C:cytoplasm"/>
    <property type="evidence" value="ECO:0007669"/>
    <property type="project" value="TreeGrafter"/>
</dbReference>
<dbReference type="InterPro" id="IPR000299">
    <property type="entry name" value="FERM_domain"/>
</dbReference>
<dbReference type="InterPro" id="IPR019749">
    <property type="entry name" value="Band_41_domain"/>
</dbReference>
<dbReference type="InterPro" id="IPR054082">
    <property type="entry name" value="Talin_IBS2B"/>
</dbReference>
<dbReference type="InterPro" id="IPR015009">
    <property type="entry name" value="Vinculin-bd_dom"/>
</dbReference>
<dbReference type="EMBL" id="HACA01015930">
    <property type="protein sequence ID" value="CDW33291.1"/>
    <property type="molecule type" value="Transcribed_RNA"/>
</dbReference>
<dbReference type="InterPro" id="IPR011993">
    <property type="entry name" value="PH-like_dom_sf"/>
</dbReference>
<dbReference type="Gene3D" id="3.10.20.90">
    <property type="entry name" value="Phosphatidylinositol 3-kinase Catalytic Subunit, Chain A, domain 1"/>
    <property type="match status" value="2"/>
</dbReference>
<dbReference type="Pfam" id="PF16511">
    <property type="entry name" value="FERM_f0"/>
    <property type="match status" value="1"/>
</dbReference>
<dbReference type="Pfam" id="PF21865">
    <property type="entry name" value="TLN1-like_RS"/>
    <property type="match status" value="2"/>
</dbReference>
<dbReference type="Gene3D" id="1.20.120.230">
    <property type="entry name" value="Alpha-catenin/vinculin-like"/>
    <property type="match status" value="5"/>
</dbReference>
<evidence type="ECO:0000259" key="6">
    <source>
        <dbReference type="PROSITE" id="PS50945"/>
    </source>
</evidence>
<accession>A0A0K2U6E5</accession>
<dbReference type="GO" id="GO:0009887">
    <property type="term" value="P:animal organ morphogenesis"/>
    <property type="evidence" value="ECO:0007669"/>
    <property type="project" value="UniProtKB-ARBA"/>
</dbReference>
<dbReference type="CDD" id="cd17089">
    <property type="entry name" value="FERM_F0_TLN"/>
    <property type="match status" value="1"/>
</dbReference>
<dbReference type="Gene3D" id="1.20.1420.10">
    <property type="entry name" value="Talin, central domain"/>
    <property type="match status" value="7"/>
</dbReference>
<dbReference type="PROSITE" id="PS50945">
    <property type="entry name" value="I_LWEQ"/>
    <property type="match status" value="1"/>
</dbReference>
<dbReference type="Gene3D" id="1.20.80.10">
    <property type="match status" value="1"/>
</dbReference>
<dbReference type="InterPro" id="IPR057346">
    <property type="entry name" value="Talin1/2_VBS2"/>
</dbReference>
<dbReference type="CDD" id="cd12150">
    <property type="entry name" value="talin-RS"/>
    <property type="match status" value="1"/>
</dbReference>
<dbReference type="FunFam" id="1.20.80.10:FF:000007">
    <property type="entry name" value="Talin 2"/>
    <property type="match status" value="1"/>
</dbReference>
<keyword evidence="4" id="KW-0175">Coiled coil</keyword>
<dbReference type="CDD" id="cd10569">
    <property type="entry name" value="FERM_C_Talin"/>
    <property type="match status" value="1"/>
</dbReference>
<dbReference type="Pfam" id="PF21896">
    <property type="entry name" value="Talin_IBS2B"/>
    <property type="match status" value="5"/>
</dbReference>
<reference evidence="7" key="1">
    <citation type="submission" date="2014-05" db="EMBL/GenBank/DDBJ databases">
        <authorList>
            <person name="Chronopoulou M."/>
        </authorList>
    </citation>
    <scope>NUCLEOTIDE SEQUENCE</scope>
    <source>
        <tissue evidence="7">Whole organism</tissue>
    </source>
</reference>
<dbReference type="SUPFAM" id="SSF109880">
    <property type="entry name" value="A middle domain of Talin 1"/>
    <property type="match status" value="1"/>
</dbReference>
<name>A0A0K2U6E5_LEPSM</name>
<feature type="domain" description="FERM" evidence="5">
    <location>
        <begin position="97"/>
        <end position="428"/>
    </location>
</feature>
<dbReference type="Pfam" id="PF25177">
    <property type="entry name" value="Talin_VBS2"/>
    <property type="match status" value="1"/>
</dbReference>
<dbReference type="GO" id="GO:0001726">
    <property type="term" value="C:ruffle"/>
    <property type="evidence" value="ECO:0007669"/>
    <property type="project" value="InterPro"/>
</dbReference>
<dbReference type="SMART" id="SM00307">
    <property type="entry name" value="ILWEQ"/>
    <property type="match status" value="1"/>
</dbReference>
<dbReference type="InterPro" id="IPR019747">
    <property type="entry name" value="FERM_CS"/>
</dbReference>
<dbReference type="GO" id="GO:0098609">
    <property type="term" value="P:cell-cell adhesion"/>
    <property type="evidence" value="ECO:0007669"/>
    <property type="project" value="TreeGrafter"/>
</dbReference>
<evidence type="ECO:0000313" key="7">
    <source>
        <dbReference type="EMBL" id="CDW33291.1"/>
    </source>
</evidence>
<sequence length="2582" mass="280301">MTDLRLRISIIEKNDRDSEVELVRKTLQFKPRTTALDACAQIREHLSEIKSLGQSTQYGLFLPDEDPKKGVWLEPGRTLEHYLLRDNDALEYRRKIRVLKVRMMDGAVKAIMVDDSQIVSNLMVIICTKIGITNHDEYSLVLNKTEAENETVTSNRFGTIGGTLTIRKTKHRDGDKEVDPKMDELKKQLKTEDGVNWVDHGRTLREQGIIESDILLLKRKYFFSDANIDSRDPIQLNLLYEQAREGILDGTHPVTQNVAEEFAALQFQIQFGDYKESTHKSGIIDLKEFLPQSYIRSRNIEKKIIEKHKKLMGLSEVDSKVEYVKLARGLKTFGVHFFLVKEKMHGRNKLAPRLLGVTKDSVLRLDEKTKEILKTWPLTTVRRWAASPNVFTLDFGDYQDQYYSVQTTEGEQISQLIAGYIDIILKKRNWKERIGDDGNEEEAMEEDIVAPGRAITIVGLPGAANQKVEASNVAKPGLLRNSNGASQAVLKDSTMESKYKSHINNHSMAVGSSGAKHPEEYSLTGPQRALVSTISQGQESIHRAETLLTEKARLPPLGNDPASSQWKETQKNTNKQTIHSQVSAMNAATAQMVTLTGQGEETDHNAVGAAVNTISNNLPEMAKGVKLLAALMDDEGADGDDLMGAAKNLCTAFTDLLAAAEPESKEPRQTMLSAASQVGSASHRVLYTIGEEEVEEKERQDILLGLAKAVANTTAALVLKAKNVASKCTDQQTQNKVIGAATQCALGTSQLVACAKVVAPTINDPQCQDQLVEASKEVAKSVEGCVITCRDVCTDESSLKELGHSAADVTRALNDLLNHVKDGHPDRIPDIMEQILTASSELIASCESTEMVRQARILAQSTAELIQAIKGEAEVQSDTDIQKRLLSAAKDLADATARMVEAAKSCASNPNSNECKETLRNAAENLRMTTHAAVGTTIKRKLIKRLENASKHAAASATQCIAASQGAGSYNMSHTSQEDLMDSCKNVAEVIPKLVDSVKVSMQNPDGAMAQINLITNAEKFLDPSQRLLESTKSTLPTINNESSILQLSNSSKQLNGAVKDLRTCITKAHQVCGSLEIEASRDVITFLTSELEEFRVSAKRFDLRPLPGETTQNASFKLNTACKSVGSTVAQLITAASEGNQDITNRAARETANALRDYTAAVRVVAASTDDPPRQNRIIDNAQLVMAKSAKLVLEAQRAMQNPSDRMKHERLSNAGKEITVALNNTVSNLPGQEEISETIDEIDVLDQKINSESYVSSGKPYHELQSQLSSAADKLNEATSDVIQSAPQPNRLVASSKHFGKVLEEMMECSMDMAGQTKIQNTRTSMVSTMRNVTNSSTTFLTSAKNVSTNPSAPNANNLAVAARGVTDSINNLINVYTSAAPGQKECDNAVRAIQSCRHHVQKNSTFPLSNLTYYECLDAVMEKSKALGDGMTGIANHAKKSDHEEFGASVTNVSEAICGLIEAAVQSAYLVGIADINSTTGKKGIVNQNQFLSASQAIKQACKNLTDSHSQSGQEQILSSATVIATHTSAVCNSCRVIASKTTNPVTKRHFVQSAKEVANATATLVKEIKQLDANYTEENHRRTTEASKPLIESMDSLCQFVMSPEFTSVPSKISEEGTKAQGPILESSSHIIEGSCSMIHSAKSLAINPKDPPTWQSLANSSKDVSDSIKRLVSAIRDKSPGQKECEDGIEKLTLHIQELDQISVAAIHQNLTPRRDKDIKQFTEQMENAASQISNRLPELQNAAKNEAERLGHCVSSMMTYFDPLVKNSIGCSSNMVSSKQQVSTLDQTKTVAECAQQLLYAAKEGGGNPKAVHAHADIDESVEAMKDSIQCLISSIEKLAPNLGVVSRIVNCITEAIFTVQDYRTTASIHVGGDSNFVSYQSRMMSSTKEIARTAQEIVIKSTNESHKLGDLASHLSSHYQMLANDSKEACICTSNADMGERIRSTVQELGQSTIELVKSAGSCQITPHDSFSLRDVSDHARNVGEKCSLVLSSLNAASTGTHALENATNTVSGIIGDLDTTIMFASSGTLNADVDDDTFADHRENILKTAKALVEDTKTLVAGAASSQEQLAVAAQNAVSTIIQLSDVVKSGASSLGSPNREAQVMLINAVKDVASALSDLMQSTKAASGKNIQDPSMHQLKDSAKVMVTNVTSLLKTVKAVEDEHTRGTRALESAIEAIAQEIRAYDTDGPPKFKAEPEDLIRATRPITIATGKAASAGKSCKQEDVIVAANMGRKAISDMLSSCKSAAYYSEKPEIRSRALRAGREVAVQYRELLQLVLSSLNRPSGTSTMSSDLTNISRKIAQCVTELATSAELLKDDDWVDPSDPTVIAENELFGAAKSIENAAAKLASLKPRKEVKGKEIDLSMNFDELILDAAKSIAAATAALIKAASEAQKELVKQGKVQKMSNINTEDGQWSEGLVSAARLVAAATHNLCEAANALVKGHSSEEKLIGAAKQVAGSTAQLLIACKVKADPNSSSMKRLEKASSAVRKATDELVKAAQEALNQEEEKNGNIELNKSTVNNVVEEINARSEVLRMERELEHARGRLEKIHQRRYQTDSETEQSGYVTFF</sequence>
<dbReference type="PANTHER" id="PTHR19981">
    <property type="entry name" value="TALIN"/>
    <property type="match status" value="1"/>
</dbReference>
<dbReference type="Pfam" id="PF01608">
    <property type="entry name" value="I_LWEQ"/>
    <property type="match status" value="1"/>
</dbReference>
<dbReference type="InterPro" id="IPR002404">
    <property type="entry name" value="IRS_PTB"/>
</dbReference>
<dbReference type="InterPro" id="IPR019748">
    <property type="entry name" value="FERM_central"/>
</dbReference>
<dbReference type="SUPFAM" id="SSF47220">
    <property type="entry name" value="alpha-catenin/vinculin-like"/>
    <property type="match status" value="6"/>
</dbReference>
<dbReference type="GO" id="GO:0051015">
    <property type="term" value="F:actin filament binding"/>
    <property type="evidence" value="ECO:0007669"/>
    <property type="project" value="InterPro"/>
</dbReference>
<keyword evidence="2" id="KW-0963">Cytoplasm</keyword>
<dbReference type="FunFam" id="2.30.29.30:FF:000028">
    <property type="entry name" value="Talin 2"/>
    <property type="match status" value="1"/>
</dbReference>
<keyword evidence="3" id="KW-0206">Cytoskeleton</keyword>
<dbReference type="FunFam" id="1.20.1410.10:FF:000001">
    <property type="entry name" value="Talin 2"/>
    <property type="match status" value="1"/>
</dbReference>
<dbReference type="PROSITE" id="PS50057">
    <property type="entry name" value="FERM_3"/>
    <property type="match status" value="1"/>
</dbReference>
<dbReference type="FunFam" id="1.20.1420.10:FF:000002">
    <property type="entry name" value="Talin 2"/>
    <property type="match status" value="1"/>
</dbReference>
<dbReference type="InterPro" id="IPR029071">
    <property type="entry name" value="Ubiquitin-like_domsf"/>
</dbReference>
<feature type="coiled-coil region" evidence="4">
    <location>
        <begin position="2493"/>
        <end position="2565"/>
    </location>
</feature>
<dbReference type="GO" id="GO:0005178">
    <property type="term" value="F:integrin binding"/>
    <property type="evidence" value="ECO:0007669"/>
    <property type="project" value="TreeGrafter"/>
</dbReference>
<dbReference type="SUPFAM" id="SSF50729">
    <property type="entry name" value="PH domain-like"/>
    <property type="match status" value="1"/>
</dbReference>
<feature type="domain" description="I/LWEQ" evidence="6">
    <location>
        <begin position="2328"/>
        <end position="2570"/>
    </location>
</feature>
<dbReference type="PROSITE" id="PS00661">
    <property type="entry name" value="FERM_2"/>
    <property type="match status" value="1"/>
</dbReference>
<dbReference type="InterPro" id="IPR032425">
    <property type="entry name" value="FERM_f0"/>
</dbReference>
<dbReference type="InterPro" id="IPR037438">
    <property type="entry name" value="Talin1/2-RS"/>
</dbReference>
<dbReference type="PANTHER" id="PTHR19981:SF1">
    <property type="entry name" value="RHEA, ISOFORM B"/>
    <property type="match status" value="1"/>
</dbReference>
<dbReference type="Gene3D" id="2.30.29.30">
    <property type="entry name" value="Pleckstrin-homology domain (PH domain)/Phosphotyrosine-binding domain (PTB)"/>
    <property type="match status" value="1"/>
</dbReference>
<dbReference type="SUPFAM" id="SSF54236">
    <property type="entry name" value="Ubiquitin-like"/>
    <property type="match status" value="1"/>
</dbReference>
<dbReference type="InterPro" id="IPR035963">
    <property type="entry name" value="FERM_2"/>
</dbReference>
<comment type="subcellular location">
    <subcellularLocation>
        <location evidence="1">Cytoplasm</location>
        <location evidence="1">Cytoskeleton</location>
    </subcellularLocation>
</comment>
<dbReference type="GO" id="GO:0048731">
    <property type="term" value="P:system development"/>
    <property type="evidence" value="ECO:0007669"/>
    <property type="project" value="UniProtKB-ARBA"/>
</dbReference>
<dbReference type="SUPFAM" id="SSF109885">
    <property type="entry name" value="I/LWEQ domain"/>
    <property type="match status" value="4"/>
</dbReference>
<dbReference type="InterPro" id="IPR002558">
    <property type="entry name" value="ILWEQ_dom"/>
</dbReference>
<dbReference type="GO" id="GO:0005886">
    <property type="term" value="C:plasma membrane"/>
    <property type="evidence" value="ECO:0007669"/>
    <property type="project" value="TreeGrafter"/>
</dbReference>
<dbReference type="InterPro" id="IPR035964">
    <property type="entry name" value="I/LWEQ_dom_sf"/>
</dbReference>
<evidence type="ECO:0000259" key="5">
    <source>
        <dbReference type="PROSITE" id="PS50057"/>
    </source>
</evidence>
<dbReference type="GO" id="GO:0005200">
    <property type="term" value="F:structural constituent of cytoskeleton"/>
    <property type="evidence" value="ECO:0007669"/>
    <property type="project" value="InterPro"/>
</dbReference>
<proteinExistence type="predicted"/>
<dbReference type="InterPro" id="IPR036476">
    <property type="entry name" value="Talin_cent_sf"/>
</dbReference>
<dbReference type="CDD" id="cd17090">
    <property type="entry name" value="FERM_F1_TLN"/>
    <property type="match status" value="1"/>
</dbReference>
<dbReference type="InterPro" id="IPR054060">
    <property type="entry name" value="TLN1-like_RS"/>
</dbReference>
<dbReference type="SUPFAM" id="SSF47031">
    <property type="entry name" value="Second domain of FERM"/>
    <property type="match status" value="1"/>
</dbReference>
<dbReference type="InterPro" id="IPR049108">
    <property type="entry name" value="Talin_R4"/>
</dbReference>
<dbReference type="Pfam" id="PF02174">
    <property type="entry name" value="IRS"/>
    <property type="match status" value="1"/>
</dbReference>
<dbReference type="GO" id="GO:0005856">
    <property type="term" value="C:cytoskeleton"/>
    <property type="evidence" value="ECO:0007669"/>
    <property type="project" value="UniProtKB-SubCell"/>
</dbReference>
<dbReference type="SMART" id="SM00295">
    <property type="entry name" value="B41"/>
    <property type="match status" value="1"/>
</dbReference>
<dbReference type="CDD" id="cd14473">
    <property type="entry name" value="FERM_B-lobe"/>
    <property type="match status" value="1"/>
</dbReference>
<evidence type="ECO:0008006" key="8">
    <source>
        <dbReference type="Google" id="ProtNLM"/>
    </source>
</evidence>
<evidence type="ECO:0000256" key="2">
    <source>
        <dbReference type="ARBA" id="ARBA00022490"/>
    </source>
</evidence>
<evidence type="ECO:0000256" key="3">
    <source>
        <dbReference type="ARBA" id="ARBA00023212"/>
    </source>
</evidence>
<organism evidence="7">
    <name type="scientific">Lepeophtheirus salmonis</name>
    <name type="common">Salmon louse</name>
    <name type="synonym">Caligus salmonis</name>
    <dbReference type="NCBI Taxonomy" id="72036"/>
    <lineage>
        <taxon>Eukaryota</taxon>
        <taxon>Metazoa</taxon>
        <taxon>Ecdysozoa</taxon>
        <taxon>Arthropoda</taxon>
        <taxon>Crustacea</taxon>
        <taxon>Multicrustacea</taxon>
        <taxon>Hexanauplia</taxon>
        <taxon>Copepoda</taxon>
        <taxon>Siphonostomatoida</taxon>
        <taxon>Caligidae</taxon>
        <taxon>Lepeophtheirus</taxon>
    </lineage>
</organism>
<dbReference type="Pfam" id="PF09141">
    <property type="entry name" value="Talin_middle"/>
    <property type="match status" value="1"/>
</dbReference>
<dbReference type="SMART" id="SM01244">
    <property type="entry name" value="IRS"/>
    <property type="match status" value="1"/>
</dbReference>
<dbReference type="Pfam" id="PF08913">
    <property type="entry name" value="VBS"/>
    <property type="match status" value="1"/>
</dbReference>
<dbReference type="GO" id="GO:0005925">
    <property type="term" value="C:focal adhesion"/>
    <property type="evidence" value="ECO:0007669"/>
    <property type="project" value="InterPro"/>
</dbReference>
<dbReference type="FunFam" id="1.20.120.230:FF:000003">
    <property type="entry name" value="Talin 2"/>
    <property type="match status" value="1"/>
</dbReference>
<dbReference type="Gene3D" id="1.20.1410.10">
    <property type="entry name" value="I/LWEQ domain"/>
    <property type="match status" value="1"/>
</dbReference>
<dbReference type="InterPro" id="IPR014352">
    <property type="entry name" value="FERM/acyl-CoA-bd_prot_sf"/>
</dbReference>
<dbReference type="Pfam" id="PF21692">
    <property type="entry name" value="Talin_R4"/>
    <property type="match status" value="1"/>
</dbReference>
<protein>
    <recommendedName>
        <fullName evidence="8">Talin-2</fullName>
    </recommendedName>
</protein>
<evidence type="ECO:0000256" key="4">
    <source>
        <dbReference type="SAM" id="Coils"/>
    </source>
</evidence>
<dbReference type="InterPro" id="IPR015224">
    <property type="entry name" value="Talin_cent"/>
</dbReference>
<dbReference type="GO" id="GO:0030036">
    <property type="term" value="P:actin cytoskeleton organization"/>
    <property type="evidence" value="ECO:0007669"/>
    <property type="project" value="TreeGrafter"/>
</dbReference>
<evidence type="ECO:0000256" key="1">
    <source>
        <dbReference type="ARBA" id="ARBA00004245"/>
    </source>
</evidence>